<sequence length="347" mass="39167">MLQYFKERFVMLALLISAAGIAILYLLSQQQPRGHYGFKRRYKAFPVPTLQVPLGYNSYYLAGADSNSVLLGNVLAPLHAIQINLQTPDTVHIRISADTSFQAVKSRLTLLGSRFLMTDPQLHTVWAGSTQTWKCRKVTFKPGSPLTLDEYLPVSTSAVLFRAVQNQQFVIGLHKQGKQPLIFPSFLRKRGDPLFSSDGTMLYDQRTGRFAYVYFYQNQFTISDSILRHARSYPTLDTNGHALVQARWIKSSRALKLSSAPVMINRLAALSAERLFIYSKIHADNDDPRRKDSHTAIDVYSATSGKYQHSFYLSDPGGTSIRGILVHENQLIILYERTLAVFSLPKT</sequence>
<feature type="transmembrane region" description="Helical" evidence="1">
    <location>
        <begin position="9"/>
        <end position="27"/>
    </location>
</feature>
<keyword evidence="3" id="KW-1185">Reference proteome</keyword>
<keyword evidence="1" id="KW-1133">Transmembrane helix</keyword>
<proteinExistence type="predicted"/>
<name>A0A1H6QF60_9BACT</name>
<evidence type="ECO:0000256" key="1">
    <source>
        <dbReference type="SAM" id="Phobius"/>
    </source>
</evidence>
<dbReference type="OrthoDB" id="673785at2"/>
<evidence type="ECO:0000313" key="2">
    <source>
        <dbReference type="EMBL" id="SEI39584.1"/>
    </source>
</evidence>
<evidence type="ECO:0000313" key="3">
    <source>
        <dbReference type="Proteomes" id="UP000199532"/>
    </source>
</evidence>
<keyword evidence="1" id="KW-0812">Transmembrane</keyword>
<accession>A0A1H6QF60</accession>
<gene>
    <name evidence="2" type="ORF">SAMN04487995_0368</name>
</gene>
<reference evidence="2 3" key="1">
    <citation type="submission" date="2016-10" db="EMBL/GenBank/DDBJ databases">
        <authorList>
            <person name="de Groot N.N."/>
        </authorList>
    </citation>
    <scope>NUCLEOTIDE SEQUENCE [LARGE SCALE GENOMIC DNA]</scope>
    <source>
        <strain evidence="2 3">DSM 19938</strain>
    </source>
</reference>
<dbReference type="Proteomes" id="UP000199532">
    <property type="component" value="Unassembled WGS sequence"/>
</dbReference>
<dbReference type="STRING" id="408657.SAMN04487995_0368"/>
<organism evidence="2 3">
    <name type="scientific">Dyadobacter koreensis</name>
    <dbReference type="NCBI Taxonomy" id="408657"/>
    <lineage>
        <taxon>Bacteria</taxon>
        <taxon>Pseudomonadati</taxon>
        <taxon>Bacteroidota</taxon>
        <taxon>Cytophagia</taxon>
        <taxon>Cytophagales</taxon>
        <taxon>Spirosomataceae</taxon>
        <taxon>Dyadobacter</taxon>
    </lineage>
</organism>
<dbReference type="RefSeq" id="WP_090331349.1">
    <property type="nucleotide sequence ID" value="NZ_FNXY01000001.1"/>
</dbReference>
<dbReference type="EMBL" id="FNXY01000001">
    <property type="protein sequence ID" value="SEI39584.1"/>
    <property type="molecule type" value="Genomic_DNA"/>
</dbReference>
<protein>
    <submittedName>
        <fullName evidence="2">Uncharacterized protein</fullName>
    </submittedName>
</protein>
<keyword evidence="1" id="KW-0472">Membrane</keyword>
<dbReference type="AlphaFoldDB" id="A0A1H6QF60"/>